<dbReference type="EMBL" id="AYXO01000074">
    <property type="protein sequence ID" value="ETA04611.1"/>
    <property type="molecule type" value="Genomic_DNA"/>
</dbReference>
<feature type="transmembrane region" description="Helical" evidence="1">
    <location>
        <begin position="113"/>
        <end position="131"/>
    </location>
</feature>
<dbReference type="HOGENOM" id="CLU_058974_0_0_11"/>
<evidence type="ECO:0008006" key="4">
    <source>
        <dbReference type="Google" id="ProtNLM"/>
    </source>
</evidence>
<keyword evidence="1" id="KW-0472">Membrane</keyword>
<feature type="transmembrane region" description="Helical" evidence="1">
    <location>
        <begin position="138"/>
        <end position="156"/>
    </location>
</feature>
<keyword evidence="1" id="KW-1133">Transmembrane helix</keyword>
<feature type="transmembrane region" description="Helical" evidence="1">
    <location>
        <begin position="30"/>
        <end position="49"/>
    </location>
</feature>
<evidence type="ECO:0000256" key="1">
    <source>
        <dbReference type="SAM" id="Phobius"/>
    </source>
</evidence>
<feature type="transmembrane region" description="Helical" evidence="1">
    <location>
        <begin position="87"/>
        <end position="107"/>
    </location>
</feature>
<proteinExistence type="predicted"/>
<gene>
    <name evidence="2" type="ORF">V525_23035</name>
</gene>
<keyword evidence="3" id="KW-1185">Reference proteome</keyword>
<feature type="transmembrane region" description="Helical" evidence="1">
    <location>
        <begin position="162"/>
        <end position="184"/>
    </location>
</feature>
<evidence type="ECO:0000313" key="2">
    <source>
        <dbReference type="EMBL" id="ETA04611.1"/>
    </source>
</evidence>
<feature type="transmembrane region" description="Helical" evidence="1">
    <location>
        <begin position="55"/>
        <end position="75"/>
    </location>
</feature>
<reference evidence="2 3" key="1">
    <citation type="journal article" date="2014" name="Genome Announc.">
        <title>Draft Genome Sequence of Gordonia alkanivorans Strain CGMCC6845, a Halotolerant Hydrocarbon-Degrading Bacterium.</title>
        <authorList>
            <person name="Wang X."/>
            <person name="Jin D."/>
            <person name="Zhou L."/>
            <person name="Wu L."/>
            <person name="An W."/>
            <person name="Zhao L."/>
        </authorList>
    </citation>
    <scope>NUCLEOTIDE SEQUENCE [LARGE SCALE GENOMIC DNA]</scope>
    <source>
        <strain evidence="2 3">CGMCC 6845</strain>
    </source>
</reference>
<sequence length="367" mass="38645">MTCDRDSAARADDRGAVVNAFGIGSRPLRVMMAVFAASYVMLTVCANFSESLATWQWAGLTAGFVLFLVAGVALLDAPGDPLPTPITVVVAALAVAAVAATLFSLPFPVTEAIQSGPPMGASVIVLALLAVRGRPLAAWLASAAITVVAAVWGQISGVGSEYGVSITLPGYAIMIMGSLFSLMLRPMARQIYALRAANERQVALDAAAAAAAEVRDRRLAALDERARPILTWIAEGRRFSADEVTVARLIEAQLRDGIRASGLDVPEVRDAAWRARQRGVRVVLLDDGGLSVLAEEEAALARERLGAAIAELLAGAESGRVTVRIHPPGRETLASVGVDTDDRVALVGFTIVDIRDPSALRDKRFAR</sequence>
<comment type="caution">
    <text evidence="2">The sequence shown here is derived from an EMBL/GenBank/DDBJ whole genome shotgun (WGS) entry which is preliminary data.</text>
</comment>
<dbReference type="RefSeq" id="WP_155829520.1">
    <property type="nucleotide sequence ID" value="NZ_KI629801.1"/>
</dbReference>
<protein>
    <recommendedName>
        <fullName evidence="4">Histidine kinase</fullName>
    </recommendedName>
</protein>
<dbReference type="PATRIC" id="fig|1423140.3.peg.4566"/>
<evidence type="ECO:0000313" key="3">
    <source>
        <dbReference type="Proteomes" id="UP000035035"/>
    </source>
</evidence>
<name>W9DDW6_9ACTN</name>
<keyword evidence="1" id="KW-0812">Transmembrane</keyword>
<accession>W9DDW6</accession>
<organism evidence="2 3">
    <name type="scientific">Gordonia alkanivorans CGMCC 6845</name>
    <dbReference type="NCBI Taxonomy" id="1423140"/>
    <lineage>
        <taxon>Bacteria</taxon>
        <taxon>Bacillati</taxon>
        <taxon>Actinomycetota</taxon>
        <taxon>Actinomycetes</taxon>
        <taxon>Mycobacteriales</taxon>
        <taxon>Gordoniaceae</taxon>
        <taxon>Gordonia</taxon>
    </lineage>
</organism>
<dbReference type="AlphaFoldDB" id="W9DDW6"/>
<dbReference type="Proteomes" id="UP000035035">
    <property type="component" value="Unassembled WGS sequence"/>
</dbReference>